<evidence type="ECO:0000256" key="1">
    <source>
        <dbReference type="ARBA" id="ARBA00002286"/>
    </source>
</evidence>
<sequence>MSSSSYHDAIKREYQTAPTELVDRIRKIREDNLDYGYRTVTAALKTQGTIVNHKAVLRIMRENNLLCHAFDRRTTKYSSYRGTVGTVAKNRLNRRFKTDRPFQKVVTDVTEIRWGDQTTQERVYFTAYIDLHSGEMLEWAISLSPTVEFVTKPLERLIKNRPDLPYRMTVHSDQGFQYQNKRYVNLLKESKVYQSMSRKATCLDNAVAESTFNIFKVGTVHNHQYSSYEELKVAVSNYVEYYNHRRIRTKLAGMTPVEYRNHASQLAA</sequence>
<dbReference type="SUPFAM" id="SSF53098">
    <property type="entry name" value="Ribonuclease H-like"/>
    <property type="match status" value="1"/>
</dbReference>
<dbReference type="PROSITE" id="PS50994">
    <property type="entry name" value="INTEGRASE"/>
    <property type="match status" value="1"/>
</dbReference>
<dbReference type="Proteomes" id="UP000051580">
    <property type="component" value="Unassembled WGS sequence"/>
</dbReference>
<keyword evidence="4" id="KW-1185">Reference proteome</keyword>
<dbReference type="InterPro" id="IPR050900">
    <property type="entry name" value="Transposase_IS3/IS150/IS904"/>
</dbReference>
<dbReference type="InterPro" id="IPR001584">
    <property type="entry name" value="Integrase_cat-core"/>
</dbReference>
<name>A0A0R1V628_9LACO</name>
<dbReference type="Pfam" id="PF13276">
    <property type="entry name" value="HTH_21"/>
    <property type="match status" value="1"/>
</dbReference>
<reference evidence="3 4" key="1">
    <citation type="journal article" date="2015" name="Genome Announc.">
        <title>Expanding the biotechnology potential of lactobacilli through comparative genomics of 213 strains and associated genera.</title>
        <authorList>
            <person name="Sun Z."/>
            <person name="Harris H.M."/>
            <person name="McCann A."/>
            <person name="Guo C."/>
            <person name="Argimon S."/>
            <person name="Zhang W."/>
            <person name="Yang X."/>
            <person name="Jeffery I.B."/>
            <person name="Cooney J.C."/>
            <person name="Kagawa T.F."/>
            <person name="Liu W."/>
            <person name="Song Y."/>
            <person name="Salvetti E."/>
            <person name="Wrobel A."/>
            <person name="Rasinkangas P."/>
            <person name="Parkhill J."/>
            <person name="Rea M.C."/>
            <person name="O'Sullivan O."/>
            <person name="Ritari J."/>
            <person name="Douillard F.P."/>
            <person name="Paul Ross R."/>
            <person name="Yang R."/>
            <person name="Briner A.E."/>
            <person name="Felis G.E."/>
            <person name="de Vos W.M."/>
            <person name="Barrangou R."/>
            <person name="Klaenhammer T.R."/>
            <person name="Caufield P.W."/>
            <person name="Cui Y."/>
            <person name="Zhang H."/>
            <person name="O'Toole P.W."/>
        </authorList>
    </citation>
    <scope>NUCLEOTIDE SEQUENCE [LARGE SCALE GENOMIC DNA]</scope>
    <source>
        <strain evidence="3 4">DSM 16381</strain>
    </source>
</reference>
<dbReference type="PANTHER" id="PTHR46889:SF4">
    <property type="entry name" value="TRANSPOSASE INSO FOR INSERTION SEQUENCE ELEMENT IS911B-RELATED"/>
    <property type="match status" value="1"/>
</dbReference>
<evidence type="ECO:0000259" key="2">
    <source>
        <dbReference type="PROSITE" id="PS50994"/>
    </source>
</evidence>
<dbReference type="Pfam" id="PF00665">
    <property type="entry name" value="rve"/>
    <property type="match status" value="1"/>
</dbReference>
<proteinExistence type="predicted"/>
<comment type="function">
    <text evidence="1">Involved in the transposition of the insertion sequence.</text>
</comment>
<dbReference type="STRING" id="1423753.FD28_GL001910"/>
<evidence type="ECO:0000313" key="4">
    <source>
        <dbReference type="Proteomes" id="UP000051580"/>
    </source>
</evidence>
<comment type="caution">
    <text evidence="3">The sequence shown here is derived from an EMBL/GenBank/DDBJ whole genome shotgun (WGS) entry which is preliminary data.</text>
</comment>
<evidence type="ECO:0000313" key="3">
    <source>
        <dbReference type="EMBL" id="KRL98546.1"/>
    </source>
</evidence>
<dbReference type="InterPro" id="IPR025948">
    <property type="entry name" value="HTH-like_dom"/>
</dbReference>
<dbReference type="GO" id="GO:0003676">
    <property type="term" value="F:nucleic acid binding"/>
    <property type="evidence" value="ECO:0007669"/>
    <property type="project" value="InterPro"/>
</dbReference>
<dbReference type="InterPro" id="IPR048020">
    <property type="entry name" value="Transpos_IS3"/>
</dbReference>
<dbReference type="EMBL" id="AZFS01000003">
    <property type="protein sequence ID" value="KRL98546.1"/>
    <property type="molecule type" value="Genomic_DNA"/>
</dbReference>
<dbReference type="PATRIC" id="fig|1423753.3.peg.2005"/>
<dbReference type="Pfam" id="PF13333">
    <property type="entry name" value="rve_2"/>
    <property type="match status" value="1"/>
</dbReference>
<dbReference type="NCBIfam" id="NF033516">
    <property type="entry name" value="transpos_IS3"/>
    <property type="match status" value="1"/>
</dbReference>
<dbReference type="AlphaFoldDB" id="A0A0R1V628"/>
<dbReference type="GO" id="GO:0015074">
    <property type="term" value="P:DNA integration"/>
    <property type="evidence" value="ECO:0007669"/>
    <property type="project" value="InterPro"/>
</dbReference>
<accession>A0A0R1V628</accession>
<dbReference type="Gene3D" id="3.30.420.10">
    <property type="entry name" value="Ribonuclease H-like superfamily/Ribonuclease H"/>
    <property type="match status" value="1"/>
</dbReference>
<organism evidence="3 4">
    <name type="scientific">Levilactobacillus hammesii DSM 16381</name>
    <dbReference type="NCBI Taxonomy" id="1423753"/>
    <lineage>
        <taxon>Bacteria</taxon>
        <taxon>Bacillati</taxon>
        <taxon>Bacillota</taxon>
        <taxon>Bacilli</taxon>
        <taxon>Lactobacillales</taxon>
        <taxon>Lactobacillaceae</taxon>
        <taxon>Levilactobacillus</taxon>
    </lineage>
</organism>
<gene>
    <name evidence="3" type="ORF">FD28_GL001910</name>
</gene>
<dbReference type="InterPro" id="IPR012337">
    <property type="entry name" value="RNaseH-like_sf"/>
</dbReference>
<dbReference type="InterPro" id="IPR036397">
    <property type="entry name" value="RNaseH_sf"/>
</dbReference>
<protein>
    <submittedName>
        <fullName evidence="3">DNA integrase</fullName>
    </submittedName>
</protein>
<feature type="domain" description="Integrase catalytic" evidence="2">
    <location>
        <begin position="97"/>
        <end position="264"/>
    </location>
</feature>
<dbReference type="PANTHER" id="PTHR46889">
    <property type="entry name" value="TRANSPOSASE INSF FOR INSERTION SEQUENCE IS3B-RELATED"/>
    <property type="match status" value="1"/>
</dbReference>